<dbReference type="GO" id="GO:0006089">
    <property type="term" value="P:lactate metabolic process"/>
    <property type="evidence" value="ECO:0007669"/>
    <property type="project" value="TreeGrafter"/>
</dbReference>
<dbReference type="Pfam" id="PF00056">
    <property type="entry name" value="Ldh_1_N"/>
    <property type="match status" value="1"/>
</dbReference>
<dbReference type="PANTHER" id="PTHR43128">
    <property type="entry name" value="L-2-HYDROXYCARBOXYLATE DEHYDROGENASE (NAD(P)(+))"/>
    <property type="match status" value="1"/>
</dbReference>
<dbReference type="InterPro" id="IPR015955">
    <property type="entry name" value="Lactate_DH/Glyco_Ohase_4_C"/>
</dbReference>
<dbReference type="STRING" id="1423777.FD46_GL000527"/>
<dbReference type="Gene3D" id="3.90.110.10">
    <property type="entry name" value="Lactate dehydrogenase/glycoside hydrolase, family 4, C-terminal"/>
    <property type="match status" value="1"/>
</dbReference>
<evidence type="ECO:0000256" key="3">
    <source>
        <dbReference type="PIRSR" id="PIRSR000102-3"/>
    </source>
</evidence>
<proteinExistence type="inferred from homology"/>
<dbReference type="Gene3D" id="3.40.50.720">
    <property type="entry name" value="NAD(P)-binding Rossmann-like Domain"/>
    <property type="match status" value="1"/>
</dbReference>
<evidence type="ECO:0000259" key="5">
    <source>
        <dbReference type="Pfam" id="PF00056"/>
    </source>
</evidence>
<protein>
    <submittedName>
        <fullName evidence="7">L-2-hydroxyisocaproate dehydrogenase</fullName>
    </submittedName>
</protein>
<comment type="similarity">
    <text evidence="1">Belongs to the LDH/MDH superfamily. LDH family.</text>
</comment>
<keyword evidence="8" id="KW-1185">Reference proteome</keyword>
<dbReference type="PIRSF" id="PIRSF000102">
    <property type="entry name" value="Lac_mal_DH"/>
    <property type="match status" value="1"/>
</dbReference>
<dbReference type="Pfam" id="PF02866">
    <property type="entry name" value="Ldh_1_C"/>
    <property type="match status" value="1"/>
</dbReference>
<dbReference type="InterPro" id="IPR001557">
    <property type="entry name" value="L-lactate/malate_DH"/>
</dbReference>
<evidence type="ECO:0000313" key="8">
    <source>
        <dbReference type="Proteomes" id="UP000051686"/>
    </source>
</evidence>
<dbReference type="Proteomes" id="UP000051686">
    <property type="component" value="Unassembled WGS sequence"/>
</dbReference>
<evidence type="ECO:0000313" key="7">
    <source>
        <dbReference type="EMBL" id="KRL05773.1"/>
    </source>
</evidence>
<organism evidence="7 8">
    <name type="scientific">Liquorilactobacillus oeni DSM 19972</name>
    <dbReference type="NCBI Taxonomy" id="1423777"/>
    <lineage>
        <taxon>Bacteria</taxon>
        <taxon>Bacillati</taxon>
        <taxon>Bacillota</taxon>
        <taxon>Bacilli</taxon>
        <taxon>Lactobacillales</taxon>
        <taxon>Lactobacillaceae</taxon>
        <taxon>Liquorilactobacillus</taxon>
    </lineage>
</organism>
<dbReference type="EMBL" id="AZEH01000020">
    <property type="protein sequence ID" value="KRL05773.1"/>
    <property type="molecule type" value="Genomic_DNA"/>
</dbReference>
<dbReference type="CDD" id="cd05291">
    <property type="entry name" value="HicDH_like"/>
    <property type="match status" value="1"/>
</dbReference>
<reference evidence="7 8" key="1">
    <citation type="journal article" date="2015" name="Genome Announc.">
        <title>Expanding the biotechnology potential of lactobacilli through comparative genomics of 213 strains and associated genera.</title>
        <authorList>
            <person name="Sun Z."/>
            <person name="Harris H.M."/>
            <person name="McCann A."/>
            <person name="Guo C."/>
            <person name="Argimon S."/>
            <person name="Zhang W."/>
            <person name="Yang X."/>
            <person name="Jeffery I.B."/>
            <person name="Cooney J.C."/>
            <person name="Kagawa T.F."/>
            <person name="Liu W."/>
            <person name="Song Y."/>
            <person name="Salvetti E."/>
            <person name="Wrobel A."/>
            <person name="Rasinkangas P."/>
            <person name="Parkhill J."/>
            <person name="Rea M.C."/>
            <person name="O'Sullivan O."/>
            <person name="Ritari J."/>
            <person name="Douillard F.P."/>
            <person name="Paul Ross R."/>
            <person name="Yang R."/>
            <person name="Briner A.E."/>
            <person name="Felis G.E."/>
            <person name="de Vos W.M."/>
            <person name="Barrangou R."/>
            <person name="Klaenhammer T.R."/>
            <person name="Caufield P.W."/>
            <person name="Cui Y."/>
            <person name="Zhang H."/>
            <person name="O'Toole P.W."/>
        </authorList>
    </citation>
    <scope>NUCLEOTIDE SEQUENCE [LARGE SCALE GENOMIC DNA]</scope>
    <source>
        <strain evidence="7 8">DSM 19972</strain>
    </source>
</reference>
<feature type="domain" description="Lactate/malate dehydrogenase N-terminal" evidence="5">
    <location>
        <begin position="14"/>
        <end position="155"/>
    </location>
</feature>
<dbReference type="PATRIC" id="fig|1423777.3.peg.547"/>
<sequence>MENRKEYKDNIGRKYAVIGVGHVGSTIAFALVTKGDADELVLIDTNEKKARAEQLDLQDATARLETRPKIKIQDYSELADTDILFVTAGNIHALDHASGNRWAEFEYTREIVKDIAPKIKESGFHGVLIDTMNPCDAISQYLQKEIGLPGSQVLGTGTFLDTARMQRVVAENFAVDPKNVSGFVYGEHGESQFVAWSTVKVNGLDVKPLAAQKHLDLDKLEDQARSGGWAIHSGKGYTSFAIATCAIKLSRAVFDDAQLMCPCSTYNEKYDSYVGQPGIIGKNGVEEVVAIPLLPEEEVKLANSAATIKEKFKTMEVVEQVTN</sequence>
<feature type="active site" description="Proton acceptor" evidence="2">
    <location>
        <position position="188"/>
    </location>
</feature>
<dbReference type="SUPFAM" id="SSF51735">
    <property type="entry name" value="NAD(P)-binding Rossmann-fold domains"/>
    <property type="match status" value="1"/>
</dbReference>
<keyword evidence="4" id="KW-0560">Oxidoreductase</keyword>
<dbReference type="InterPro" id="IPR022383">
    <property type="entry name" value="Lactate/malate_DH_C"/>
</dbReference>
<dbReference type="PRINTS" id="PR00086">
    <property type="entry name" value="LLDHDRGNASE"/>
</dbReference>
<dbReference type="GO" id="GO:0004459">
    <property type="term" value="F:L-lactate dehydrogenase (NAD+) activity"/>
    <property type="evidence" value="ECO:0007669"/>
    <property type="project" value="TreeGrafter"/>
</dbReference>
<dbReference type="PANTHER" id="PTHR43128:SF31">
    <property type="entry name" value="L-LACTATE DEHYDROGENASE"/>
    <property type="match status" value="1"/>
</dbReference>
<evidence type="ECO:0000256" key="4">
    <source>
        <dbReference type="RuleBase" id="RU003369"/>
    </source>
</evidence>
<evidence type="ECO:0000256" key="1">
    <source>
        <dbReference type="ARBA" id="ARBA00006054"/>
    </source>
</evidence>
<keyword evidence="3" id="KW-0520">NAD</keyword>
<name>A0A0R1MBV3_9LACO</name>
<feature type="binding site" evidence="3">
    <location>
        <position position="44"/>
    </location>
    <ligand>
        <name>NAD(+)</name>
        <dbReference type="ChEBI" id="CHEBI:57540"/>
    </ligand>
</feature>
<feature type="domain" description="Lactate/malate dehydrogenase C-terminal" evidence="6">
    <location>
        <begin position="158"/>
        <end position="315"/>
    </location>
</feature>
<gene>
    <name evidence="7" type="ORF">FD46_GL000527</name>
</gene>
<comment type="caution">
    <text evidence="7">The sequence shown here is derived from an EMBL/GenBank/DDBJ whole genome shotgun (WGS) entry which is preliminary data.</text>
</comment>
<evidence type="ECO:0000259" key="6">
    <source>
        <dbReference type="Pfam" id="PF02866"/>
    </source>
</evidence>
<dbReference type="SUPFAM" id="SSF56327">
    <property type="entry name" value="LDH C-terminal domain-like"/>
    <property type="match status" value="1"/>
</dbReference>
<feature type="binding site" evidence="3">
    <location>
        <begin position="19"/>
        <end position="24"/>
    </location>
    <ligand>
        <name>NAD(+)</name>
        <dbReference type="ChEBI" id="CHEBI:57540"/>
    </ligand>
</feature>
<dbReference type="InterPro" id="IPR036291">
    <property type="entry name" value="NAD(P)-bd_dom_sf"/>
</dbReference>
<accession>A0A0R1MBV3</accession>
<dbReference type="InterPro" id="IPR001236">
    <property type="entry name" value="Lactate/malate_DH_N"/>
</dbReference>
<evidence type="ECO:0000256" key="2">
    <source>
        <dbReference type="PIRSR" id="PIRSR000102-1"/>
    </source>
</evidence>
<dbReference type="AlphaFoldDB" id="A0A0R1MBV3"/>